<organism evidence="1 2">
    <name type="scientific">Quillaja saponaria</name>
    <name type="common">Soap bark tree</name>
    <dbReference type="NCBI Taxonomy" id="32244"/>
    <lineage>
        <taxon>Eukaryota</taxon>
        <taxon>Viridiplantae</taxon>
        <taxon>Streptophyta</taxon>
        <taxon>Embryophyta</taxon>
        <taxon>Tracheophyta</taxon>
        <taxon>Spermatophyta</taxon>
        <taxon>Magnoliopsida</taxon>
        <taxon>eudicotyledons</taxon>
        <taxon>Gunneridae</taxon>
        <taxon>Pentapetalae</taxon>
        <taxon>rosids</taxon>
        <taxon>fabids</taxon>
        <taxon>Fabales</taxon>
        <taxon>Quillajaceae</taxon>
        <taxon>Quillaja</taxon>
    </lineage>
</organism>
<sequence length="98" mass="11490">MIVNGIKVDITQSNFSMESKKTIWLHDLQAHMSRRQWKNLDTYLRDGWNPVEVSFTTSTGMINRPGVHAYKQEKNMVDVLSDLQISKIEHIFIQQQQD</sequence>
<dbReference type="KEGG" id="qsa:O6P43_008410"/>
<evidence type="ECO:0000313" key="2">
    <source>
        <dbReference type="Proteomes" id="UP001163823"/>
    </source>
</evidence>
<name>A0AAD7M5U1_QUISA</name>
<reference evidence="1" key="1">
    <citation type="journal article" date="2023" name="Science">
        <title>Elucidation of the pathway for biosynthesis of saponin adjuvants from the soapbark tree.</title>
        <authorList>
            <person name="Reed J."/>
            <person name="Orme A."/>
            <person name="El-Demerdash A."/>
            <person name="Owen C."/>
            <person name="Martin L.B.B."/>
            <person name="Misra R.C."/>
            <person name="Kikuchi S."/>
            <person name="Rejzek M."/>
            <person name="Martin A.C."/>
            <person name="Harkess A."/>
            <person name="Leebens-Mack J."/>
            <person name="Louveau T."/>
            <person name="Stephenson M.J."/>
            <person name="Osbourn A."/>
        </authorList>
    </citation>
    <scope>NUCLEOTIDE SEQUENCE</scope>
    <source>
        <strain evidence="1">S10</strain>
    </source>
</reference>
<dbReference type="AlphaFoldDB" id="A0AAD7M5U1"/>
<proteinExistence type="predicted"/>
<keyword evidence="2" id="KW-1185">Reference proteome</keyword>
<protein>
    <submittedName>
        <fullName evidence="1">TMV resistance protein N-like</fullName>
    </submittedName>
</protein>
<accession>A0AAD7M5U1</accession>
<dbReference type="EMBL" id="JARAOO010000004">
    <property type="protein sequence ID" value="KAJ7970187.1"/>
    <property type="molecule type" value="Genomic_DNA"/>
</dbReference>
<gene>
    <name evidence="1" type="ORF">O6P43_008410</name>
</gene>
<evidence type="ECO:0000313" key="1">
    <source>
        <dbReference type="EMBL" id="KAJ7970187.1"/>
    </source>
</evidence>
<comment type="caution">
    <text evidence="1">The sequence shown here is derived from an EMBL/GenBank/DDBJ whole genome shotgun (WGS) entry which is preliminary data.</text>
</comment>
<dbReference type="Proteomes" id="UP001163823">
    <property type="component" value="Chromosome 4"/>
</dbReference>